<keyword evidence="3" id="KW-1185">Reference proteome</keyword>
<dbReference type="RefSeq" id="WP_157422210.1">
    <property type="nucleotide sequence ID" value="NZ_BAAANI010000002.1"/>
</dbReference>
<feature type="transmembrane region" description="Helical" evidence="1">
    <location>
        <begin position="43"/>
        <end position="63"/>
    </location>
</feature>
<protein>
    <submittedName>
        <fullName evidence="2">DUF2306 domain-containing protein</fullName>
    </submittedName>
</protein>
<evidence type="ECO:0000313" key="2">
    <source>
        <dbReference type="EMBL" id="MFB9643133.1"/>
    </source>
</evidence>
<keyword evidence="1" id="KW-0812">Transmembrane</keyword>
<evidence type="ECO:0000256" key="1">
    <source>
        <dbReference type="SAM" id="Phobius"/>
    </source>
</evidence>
<dbReference type="InterPro" id="IPR018750">
    <property type="entry name" value="DUF2306_membrane"/>
</dbReference>
<dbReference type="Proteomes" id="UP001589667">
    <property type="component" value="Unassembled WGS sequence"/>
</dbReference>
<dbReference type="EMBL" id="JBHMBL010000002">
    <property type="protein sequence ID" value="MFB9643133.1"/>
    <property type="molecule type" value="Genomic_DNA"/>
</dbReference>
<sequence length="271" mass="29121">MPSFTDPVAAPADSAANAANSAAIPASPPAPARRRTAATRIGWTWVLLSSLGIAAFIVVPYLTAPLRTLAETPSGGLAGNYAEQPWPVQLAFYAHIVAGGFALVVGPLQFWRGLRTRHPRVHRWTGRGYFVAVGIAGVAGLVIAPVNDAGLVGLFGFGSLGVLWLVTGWLGYRAIRRRDVASHRAWMMRNFALTYAAVALRIWLPLLIVAQLPFATGDFDFDAVFANAYAAVPFLCWVPNLVVAEWLIARRGLPTFWHATPSATPPTVRVS</sequence>
<feature type="transmembrane region" description="Helical" evidence="1">
    <location>
        <begin position="152"/>
        <end position="172"/>
    </location>
</feature>
<comment type="caution">
    <text evidence="2">The sequence shown here is derived from an EMBL/GenBank/DDBJ whole genome shotgun (WGS) entry which is preliminary data.</text>
</comment>
<dbReference type="Pfam" id="PF10067">
    <property type="entry name" value="DUF2306"/>
    <property type="match status" value="1"/>
</dbReference>
<keyword evidence="1" id="KW-1133">Transmembrane helix</keyword>
<reference evidence="2 3" key="1">
    <citation type="submission" date="2024-09" db="EMBL/GenBank/DDBJ databases">
        <authorList>
            <person name="Sun Q."/>
            <person name="Mori K."/>
        </authorList>
    </citation>
    <scope>NUCLEOTIDE SEQUENCE [LARGE SCALE GENOMIC DNA]</scope>
    <source>
        <strain evidence="2 3">JCM 14321</strain>
    </source>
</reference>
<feature type="transmembrane region" description="Helical" evidence="1">
    <location>
        <begin position="129"/>
        <end position="146"/>
    </location>
</feature>
<keyword evidence="1" id="KW-0472">Membrane</keyword>
<feature type="transmembrane region" description="Helical" evidence="1">
    <location>
        <begin position="226"/>
        <end position="248"/>
    </location>
</feature>
<gene>
    <name evidence="2" type="ORF">ACFFQV_12625</name>
</gene>
<organism evidence="2 3">
    <name type="scientific">Agromyces lapidis</name>
    <dbReference type="NCBI Taxonomy" id="279574"/>
    <lineage>
        <taxon>Bacteria</taxon>
        <taxon>Bacillati</taxon>
        <taxon>Actinomycetota</taxon>
        <taxon>Actinomycetes</taxon>
        <taxon>Micrococcales</taxon>
        <taxon>Microbacteriaceae</taxon>
        <taxon>Agromyces</taxon>
    </lineage>
</organism>
<proteinExistence type="predicted"/>
<evidence type="ECO:0000313" key="3">
    <source>
        <dbReference type="Proteomes" id="UP001589667"/>
    </source>
</evidence>
<accession>A0ABV5SS10</accession>
<feature type="transmembrane region" description="Helical" evidence="1">
    <location>
        <begin position="90"/>
        <end position="108"/>
    </location>
</feature>
<name>A0ABV5SS10_9MICO</name>
<feature type="transmembrane region" description="Helical" evidence="1">
    <location>
        <begin position="193"/>
        <end position="214"/>
    </location>
</feature>